<gene>
    <name evidence="1" type="ORF">Bca52824_017936</name>
</gene>
<organism evidence="1 2">
    <name type="scientific">Brassica carinata</name>
    <name type="common">Ethiopian mustard</name>
    <name type="synonym">Abyssinian cabbage</name>
    <dbReference type="NCBI Taxonomy" id="52824"/>
    <lineage>
        <taxon>Eukaryota</taxon>
        <taxon>Viridiplantae</taxon>
        <taxon>Streptophyta</taxon>
        <taxon>Embryophyta</taxon>
        <taxon>Tracheophyta</taxon>
        <taxon>Spermatophyta</taxon>
        <taxon>Magnoliopsida</taxon>
        <taxon>eudicotyledons</taxon>
        <taxon>Gunneridae</taxon>
        <taxon>Pentapetalae</taxon>
        <taxon>rosids</taxon>
        <taxon>malvids</taxon>
        <taxon>Brassicales</taxon>
        <taxon>Brassicaceae</taxon>
        <taxon>Brassiceae</taxon>
        <taxon>Brassica</taxon>
    </lineage>
</organism>
<accession>A0A8X8AVW8</accession>
<dbReference type="AlphaFoldDB" id="A0A8X8AVW8"/>
<comment type="caution">
    <text evidence="1">The sequence shown here is derived from an EMBL/GenBank/DDBJ whole genome shotgun (WGS) entry which is preliminary data.</text>
</comment>
<dbReference type="Proteomes" id="UP000886595">
    <property type="component" value="Unassembled WGS sequence"/>
</dbReference>
<dbReference type="EMBL" id="JAAMPC010000004">
    <property type="protein sequence ID" value="KAG2314814.1"/>
    <property type="molecule type" value="Genomic_DNA"/>
</dbReference>
<name>A0A8X8AVW8_BRACI</name>
<evidence type="ECO:0000313" key="2">
    <source>
        <dbReference type="Proteomes" id="UP000886595"/>
    </source>
</evidence>
<proteinExistence type="predicted"/>
<protein>
    <submittedName>
        <fullName evidence="1">Uncharacterized protein</fullName>
    </submittedName>
</protein>
<keyword evidence="2" id="KW-1185">Reference proteome</keyword>
<reference evidence="1 2" key="1">
    <citation type="submission" date="2020-02" db="EMBL/GenBank/DDBJ databases">
        <authorList>
            <person name="Ma Q."/>
            <person name="Huang Y."/>
            <person name="Song X."/>
            <person name="Pei D."/>
        </authorList>
    </citation>
    <scope>NUCLEOTIDE SEQUENCE [LARGE SCALE GENOMIC DNA]</scope>
    <source>
        <strain evidence="1">Sxm20200214</strain>
        <tissue evidence="1">Leaf</tissue>
    </source>
</reference>
<sequence length="136" mass="14742">MPIVEELPKAGRKGPAFNKKWAERYAFMSFRGFTYQWNIIAGTHPAPSEGESTVLQARQLPLDRRQVDFLIGNMSGSAADDSFAAYQETAKVMSAKRGSASRAVSGDDVVVTGSRCATVVKTEPPLHPKGEEPGVE</sequence>
<evidence type="ECO:0000313" key="1">
    <source>
        <dbReference type="EMBL" id="KAG2314814.1"/>
    </source>
</evidence>